<dbReference type="Proteomes" id="UP000053237">
    <property type="component" value="Unassembled WGS sequence"/>
</dbReference>
<dbReference type="PANTHER" id="PTHR34348:SF1">
    <property type="entry name" value="SURFEIT LOCUS PROTEIN 2"/>
    <property type="match status" value="1"/>
</dbReference>
<gene>
    <name evidence="1" type="ORF">BN9_023900</name>
</gene>
<dbReference type="InterPro" id="IPR008833">
    <property type="entry name" value="Surf2"/>
</dbReference>
<organism evidence="1 2">
    <name type="scientific">Albugo candida</name>
    <dbReference type="NCBI Taxonomy" id="65357"/>
    <lineage>
        <taxon>Eukaryota</taxon>
        <taxon>Sar</taxon>
        <taxon>Stramenopiles</taxon>
        <taxon>Oomycota</taxon>
        <taxon>Peronosporomycetes</taxon>
        <taxon>Albuginales</taxon>
        <taxon>Albuginaceae</taxon>
        <taxon>Albugo</taxon>
    </lineage>
</organism>
<accession>A0A024G4B4</accession>
<evidence type="ECO:0000313" key="2">
    <source>
        <dbReference type="Proteomes" id="UP000053237"/>
    </source>
</evidence>
<sequence>MDAKVRQLVNSTDFLRVIETQSNGTRVQCTLTKHDMVPKEAVILQHLRSKALLKAKDWYNYDFSKYRPHIIPHRRKPKCLYCNVTQTTLNRIPEQVEKHVNGKRYQRLLQSMPKTLEGAPEEPEFDANAFENENHKVFESDGEVSEIDESFLADKMDDNMISEDVDDVGKRRNAKSTDHDDMSDLYPAEDFVRSTDEPETMEHIDPVIGETRKVIKRKQFKHKVKAKRQRLSR</sequence>
<name>A0A024G4B4_9STRA</name>
<dbReference type="PANTHER" id="PTHR34348">
    <property type="entry name" value="SURFEIT LOCUS PROTEIN 2"/>
    <property type="match status" value="1"/>
</dbReference>
<keyword evidence="2" id="KW-1185">Reference proteome</keyword>
<evidence type="ECO:0000313" key="1">
    <source>
        <dbReference type="EMBL" id="CCI41606.1"/>
    </source>
</evidence>
<dbReference type="OrthoDB" id="127285at2759"/>
<dbReference type="Pfam" id="PF05477">
    <property type="entry name" value="SURF2"/>
    <property type="match status" value="1"/>
</dbReference>
<dbReference type="STRING" id="65357.A0A024G4B4"/>
<dbReference type="AlphaFoldDB" id="A0A024G4B4"/>
<reference evidence="1 2" key="1">
    <citation type="submission" date="2012-05" db="EMBL/GenBank/DDBJ databases">
        <title>Recombination and specialization in a pathogen metapopulation.</title>
        <authorList>
            <person name="Gardiner A."/>
            <person name="Kemen E."/>
            <person name="Schultz-Larsen T."/>
            <person name="MacLean D."/>
            <person name="Van Oosterhout C."/>
            <person name="Jones J.D.G."/>
        </authorList>
    </citation>
    <scope>NUCLEOTIDE SEQUENCE [LARGE SCALE GENOMIC DNA]</scope>
    <source>
        <strain evidence="1 2">Ac Nc2</strain>
    </source>
</reference>
<evidence type="ECO:0008006" key="3">
    <source>
        <dbReference type="Google" id="ProtNLM"/>
    </source>
</evidence>
<comment type="caution">
    <text evidence="1">The sequence shown here is derived from an EMBL/GenBank/DDBJ whole genome shotgun (WGS) entry which is preliminary data.</text>
</comment>
<proteinExistence type="predicted"/>
<protein>
    <recommendedName>
        <fullName evidence="3">Surfeit locus protein 2</fullName>
    </recommendedName>
</protein>
<dbReference type="InParanoid" id="A0A024G4B4"/>
<dbReference type="EMBL" id="CAIX01000021">
    <property type="protein sequence ID" value="CCI41606.1"/>
    <property type="molecule type" value="Genomic_DNA"/>
</dbReference>